<protein>
    <submittedName>
        <fullName evidence="1">DUF742 domain-containing protein</fullName>
    </submittedName>
</protein>
<dbReference type="Proteomes" id="UP001138997">
    <property type="component" value="Unassembled WGS sequence"/>
</dbReference>
<dbReference type="Pfam" id="PF05331">
    <property type="entry name" value="DUF742"/>
    <property type="match status" value="1"/>
</dbReference>
<dbReference type="PANTHER" id="PTHR36221">
    <property type="entry name" value="DUF742 DOMAIN-CONTAINING PROTEIN"/>
    <property type="match status" value="1"/>
</dbReference>
<dbReference type="PANTHER" id="PTHR36221:SF1">
    <property type="entry name" value="DUF742 DOMAIN-CONTAINING PROTEIN"/>
    <property type="match status" value="1"/>
</dbReference>
<dbReference type="AlphaFoldDB" id="A0A9X1NFT5"/>
<evidence type="ECO:0000313" key="2">
    <source>
        <dbReference type="Proteomes" id="UP001138997"/>
    </source>
</evidence>
<proteinExistence type="predicted"/>
<reference evidence="1" key="1">
    <citation type="submission" date="2021-11" db="EMBL/GenBank/DDBJ databases">
        <title>Streptomyces corallinus and Kineosporia corallina sp. nov., two new coral-derived marine actinobacteria.</title>
        <authorList>
            <person name="Buangrab K."/>
            <person name="Sutthacheep M."/>
            <person name="Yeemin T."/>
            <person name="Harunari E."/>
            <person name="Igarashi Y."/>
            <person name="Sripreechasak P."/>
            <person name="Kanchanasin P."/>
            <person name="Tanasupawat S."/>
            <person name="Phongsopitanun W."/>
        </authorList>
    </citation>
    <scope>NUCLEOTIDE SEQUENCE</scope>
    <source>
        <strain evidence="1">JCM 31032</strain>
    </source>
</reference>
<accession>A0A9X1NFT5</accession>
<evidence type="ECO:0000313" key="1">
    <source>
        <dbReference type="EMBL" id="MCD5313250.1"/>
    </source>
</evidence>
<dbReference type="EMBL" id="JAJOMB010000011">
    <property type="protein sequence ID" value="MCD5313250.1"/>
    <property type="molecule type" value="Genomic_DNA"/>
</dbReference>
<gene>
    <name evidence="1" type="ORF">LR394_20290</name>
</gene>
<dbReference type="InterPro" id="IPR007995">
    <property type="entry name" value="DUF742"/>
</dbReference>
<comment type="caution">
    <text evidence="1">The sequence shown here is derived from an EMBL/GenBank/DDBJ whole genome shotgun (WGS) entry which is preliminary data.</text>
</comment>
<name>A0A9X1NFT5_9ACTN</name>
<sequence length="120" mass="12889">MSNDGTWFDDAAGPLVRPYAMTGGRTTSRQADLEIIALVVALGPVTRVQATSLDDELIQILRLVQKPASVAEISAGLRLPLSVTKILLGDLIDKQLVAFRSAVTPDIRVLQAVINGIRQL</sequence>
<organism evidence="1 2">
    <name type="scientific">Kineosporia babensis</name>
    <dbReference type="NCBI Taxonomy" id="499548"/>
    <lineage>
        <taxon>Bacteria</taxon>
        <taxon>Bacillati</taxon>
        <taxon>Actinomycetota</taxon>
        <taxon>Actinomycetes</taxon>
        <taxon>Kineosporiales</taxon>
        <taxon>Kineosporiaceae</taxon>
        <taxon>Kineosporia</taxon>
    </lineage>
</organism>
<keyword evidence="2" id="KW-1185">Reference proteome</keyword>